<dbReference type="Pfam" id="PF13521">
    <property type="entry name" value="AAA_28"/>
    <property type="match status" value="1"/>
</dbReference>
<dbReference type="EMBL" id="CP080333">
    <property type="protein sequence ID" value="QYL17789.1"/>
    <property type="molecule type" value="Genomic_DNA"/>
</dbReference>
<dbReference type="InterPro" id="IPR004821">
    <property type="entry name" value="Cyt_trans-like"/>
</dbReference>
<dbReference type="SUPFAM" id="SSF52540">
    <property type="entry name" value="P-loop containing nucleoside triphosphate hydrolases"/>
    <property type="match status" value="1"/>
</dbReference>
<dbReference type="PANTHER" id="PTHR37512:SF1">
    <property type="entry name" value="NADR_TTD14 AAA DOMAIN-CONTAINING PROTEIN"/>
    <property type="match status" value="1"/>
</dbReference>
<sequence>MTRFAHGLLIGKFYPPHLGHHAAIRSAAAQCDRFTVLVMAGASETIPLADRLAWLRAEHAGEPGVRVIGIRCDAPLDVNDQRVWAAQVVLMEAALRQAGEPVRVDAVFSGEEYGAELARWFGAASVRFERDEVSGTAVRRDLAGRWMDLAPATRAGLTTRVVLVGAESTGTTTLSRLLSEHYAARGGSWALTHCVEEYGREYTRLKWDGSSGSELVDLVWTVDDFDAIGREQTRREEAAAAVGSPVLICDTDAFATSIWERRYLGSAARVGQPWAGVAPRAVYLVTDHEGVEWHDDGMREGDLRIREAMTGWCIDALTVAGHSWVLLTGSLSERLDIAIRTIDPLLELRARFGAPLHGPGFGGTTEMNPRVI</sequence>
<evidence type="ECO:0000313" key="2">
    <source>
        <dbReference type="EMBL" id="QYL17789.1"/>
    </source>
</evidence>
<dbReference type="InterPro" id="IPR038727">
    <property type="entry name" value="NadR/Ttd14_AAA_dom"/>
</dbReference>
<dbReference type="InterPro" id="IPR014729">
    <property type="entry name" value="Rossmann-like_a/b/a_fold"/>
</dbReference>
<gene>
    <name evidence="2" type="ORF">K0O64_04305</name>
</gene>
<evidence type="ECO:0000313" key="3">
    <source>
        <dbReference type="Proteomes" id="UP000825367"/>
    </source>
</evidence>
<keyword evidence="3" id="KW-1185">Reference proteome</keyword>
<feature type="domain" description="NadR/Ttd14 AAA" evidence="1">
    <location>
        <begin position="160"/>
        <end position="334"/>
    </location>
</feature>
<name>A0ABX8VJ03_9MYCO</name>
<dbReference type="Proteomes" id="UP000825367">
    <property type="component" value="Chromosome"/>
</dbReference>
<dbReference type="Gene3D" id="3.40.50.300">
    <property type="entry name" value="P-loop containing nucleotide triphosphate hydrolases"/>
    <property type="match status" value="1"/>
</dbReference>
<dbReference type="InterPro" id="IPR052735">
    <property type="entry name" value="NAD_biosynth-regulator"/>
</dbReference>
<dbReference type="NCBIfam" id="TIGR00125">
    <property type="entry name" value="cyt_tran_rel"/>
    <property type="match status" value="1"/>
</dbReference>
<accession>A0ABX8VJ03</accession>
<dbReference type="PANTHER" id="PTHR37512">
    <property type="entry name" value="TRIFUNCTIONAL NAD BIOSYNTHESIS/REGULATOR PROTEIN NADR"/>
    <property type="match status" value="1"/>
</dbReference>
<protein>
    <submittedName>
        <fullName evidence="2">AAA family ATPase</fullName>
    </submittedName>
</protein>
<dbReference type="InterPro" id="IPR027417">
    <property type="entry name" value="P-loop_NTPase"/>
</dbReference>
<evidence type="ECO:0000259" key="1">
    <source>
        <dbReference type="Pfam" id="PF13521"/>
    </source>
</evidence>
<reference evidence="2 3" key="1">
    <citation type="submission" date="2021-07" db="EMBL/GenBank/DDBJ databases">
        <title>Whole genome sequencing of non-tuberculosis mycobacteria type-strains.</title>
        <authorList>
            <person name="Igarashi Y."/>
            <person name="Osugi A."/>
            <person name="Mitarai S."/>
        </authorList>
    </citation>
    <scope>NUCLEOTIDE SEQUENCE [LARGE SCALE GENOMIC DNA]</scope>
    <source>
        <strain evidence="2 3">JCM 16370</strain>
    </source>
</reference>
<organism evidence="2 3">
    <name type="scientific">Mycolicibacterium pallens</name>
    <dbReference type="NCBI Taxonomy" id="370524"/>
    <lineage>
        <taxon>Bacteria</taxon>
        <taxon>Bacillati</taxon>
        <taxon>Actinomycetota</taxon>
        <taxon>Actinomycetes</taxon>
        <taxon>Mycobacteriales</taxon>
        <taxon>Mycobacteriaceae</taxon>
        <taxon>Mycolicibacterium</taxon>
    </lineage>
</organism>
<dbReference type="Gene3D" id="3.40.50.620">
    <property type="entry name" value="HUPs"/>
    <property type="match status" value="1"/>
</dbReference>
<proteinExistence type="predicted"/>
<dbReference type="SUPFAM" id="SSF52374">
    <property type="entry name" value="Nucleotidylyl transferase"/>
    <property type="match status" value="1"/>
</dbReference>
<dbReference type="RefSeq" id="WP_220046101.1">
    <property type="nucleotide sequence ID" value="NZ_BAAAVX010000003.1"/>
</dbReference>